<evidence type="ECO:0000256" key="2">
    <source>
        <dbReference type="ARBA" id="ARBA00023002"/>
    </source>
</evidence>
<dbReference type="InterPro" id="IPR051799">
    <property type="entry name" value="NADH_flavin_oxidoreductase"/>
</dbReference>
<reference evidence="4 5" key="1">
    <citation type="submission" date="2018-05" db="EMBL/GenBank/DDBJ databases">
        <title>Genomic Encyclopedia of Type Strains, Phase IV (KMG-IV): sequencing the most valuable type-strain genomes for metagenomic binning, comparative biology and taxonomic classification.</title>
        <authorList>
            <person name="Goeker M."/>
        </authorList>
    </citation>
    <scope>NUCLEOTIDE SEQUENCE [LARGE SCALE GENOMIC DNA]</scope>
    <source>
        <strain evidence="4 5">DSM 14263</strain>
    </source>
</reference>
<evidence type="ECO:0000256" key="1">
    <source>
        <dbReference type="ARBA" id="ARBA00022630"/>
    </source>
</evidence>
<organism evidence="4 5">
    <name type="scientific">Fulvimonas soli</name>
    <dbReference type="NCBI Taxonomy" id="155197"/>
    <lineage>
        <taxon>Bacteria</taxon>
        <taxon>Pseudomonadati</taxon>
        <taxon>Pseudomonadota</taxon>
        <taxon>Gammaproteobacteria</taxon>
        <taxon>Lysobacterales</taxon>
        <taxon>Rhodanobacteraceae</taxon>
        <taxon>Fulvimonas</taxon>
    </lineage>
</organism>
<evidence type="ECO:0000313" key="4">
    <source>
        <dbReference type="EMBL" id="PWK92905.1"/>
    </source>
</evidence>
<comment type="caution">
    <text evidence="4">The sequence shown here is derived from an EMBL/GenBank/DDBJ whole genome shotgun (WGS) entry which is preliminary data.</text>
</comment>
<dbReference type="EMBL" id="QGHC01000001">
    <property type="protein sequence ID" value="PWK92905.1"/>
    <property type="molecule type" value="Genomic_DNA"/>
</dbReference>
<gene>
    <name evidence="4" type="ORF">C7456_101245</name>
</gene>
<feature type="region of interest" description="Disordered" evidence="3">
    <location>
        <begin position="163"/>
        <end position="184"/>
    </location>
</feature>
<accession>A0A316J076</accession>
<dbReference type="GO" id="GO:0016491">
    <property type="term" value="F:oxidoreductase activity"/>
    <property type="evidence" value="ECO:0007669"/>
    <property type="project" value="UniProtKB-KW"/>
</dbReference>
<dbReference type="SUPFAM" id="SSF51395">
    <property type="entry name" value="FMN-linked oxidoreductases"/>
    <property type="match status" value="1"/>
</dbReference>
<protein>
    <submittedName>
        <fullName evidence="4">Histidine biosynthesis protein</fullName>
    </submittedName>
</protein>
<dbReference type="InterPro" id="IPR013785">
    <property type="entry name" value="Aldolase_TIM"/>
</dbReference>
<evidence type="ECO:0000256" key="3">
    <source>
        <dbReference type="SAM" id="MobiDB-lite"/>
    </source>
</evidence>
<keyword evidence="1" id="KW-0285">Flavoprotein</keyword>
<dbReference type="AlphaFoldDB" id="A0A316J076"/>
<dbReference type="PANTHER" id="PTHR43656">
    <property type="entry name" value="BINDING OXIDOREDUCTASE, PUTATIVE (AFU_ORTHOLOGUE AFUA_2G08260)-RELATED"/>
    <property type="match status" value="1"/>
</dbReference>
<evidence type="ECO:0000313" key="5">
    <source>
        <dbReference type="Proteomes" id="UP000245812"/>
    </source>
</evidence>
<keyword evidence="5" id="KW-1185">Reference proteome</keyword>
<name>A0A316J076_9GAMM</name>
<dbReference type="Gene3D" id="3.20.20.70">
    <property type="entry name" value="Aldolase class I"/>
    <property type="match status" value="1"/>
</dbReference>
<dbReference type="PANTHER" id="PTHR43656:SF2">
    <property type="entry name" value="BINDING OXIDOREDUCTASE, PUTATIVE (AFU_ORTHOLOGUE AFUA_2G08260)-RELATED"/>
    <property type="match status" value="1"/>
</dbReference>
<keyword evidence="2" id="KW-0560">Oxidoreductase</keyword>
<sequence length="184" mass="20158">MLAPLGVDLAELSGGSYEAPAMMGAARDERTLAREAYFLEFACDIAGVATMPLMVTGGIRRREVAEKVLDGGIAMVGIATALAIEPDLPRRWRAGQPAASRLRPIAWKNKPLAASAHMAAVKYQLLRLGRQRRTAPGVSPLWALVLAQARARRRARRYRRWMQARSARADHAPDHARDGWAPDA</sequence>
<dbReference type="Proteomes" id="UP000245812">
    <property type="component" value="Unassembled WGS sequence"/>
</dbReference>
<proteinExistence type="predicted"/>
<feature type="compositionally biased region" description="Basic and acidic residues" evidence="3">
    <location>
        <begin position="167"/>
        <end position="184"/>
    </location>
</feature>